<reference evidence="4" key="1">
    <citation type="submission" date="2021-05" db="UniProtKB">
        <authorList>
            <consortium name="EnsemblPlants"/>
        </authorList>
    </citation>
    <scope>IDENTIFICATION</scope>
    <source>
        <strain evidence="4">subsp. malaccensis</strain>
    </source>
</reference>
<protein>
    <recommendedName>
        <fullName evidence="3">Sugar phosphate transporter domain-containing protein</fullName>
    </recommendedName>
</protein>
<proteinExistence type="predicted"/>
<dbReference type="Proteomes" id="UP000012960">
    <property type="component" value="Unplaced"/>
</dbReference>
<dbReference type="EnsemblPlants" id="Ma10_t03080.1">
    <property type="protein sequence ID" value="Ma10_p03080.1"/>
    <property type="gene ID" value="Ma10_g03080"/>
</dbReference>
<dbReference type="InterPro" id="IPR004853">
    <property type="entry name" value="Sugar_P_trans_dom"/>
</dbReference>
<accession>A0A804KS07</accession>
<comment type="subcellular location">
    <subcellularLocation>
        <location evidence="1">Membrane</location>
        <topology evidence="1">Multi-pass membrane protein</topology>
    </subcellularLocation>
</comment>
<dbReference type="SUPFAM" id="SSF103481">
    <property type="entry name" value="Multidrug resistance efflux transporter EmrE"/>
    <property type="match status" value="1"/>
</dbReference>
<dbReference type="Gramene" id="Ma10_t03080.1">
    <property type="protein sequence ID" value="Ma10_p03080.1"/>
    <property type="gene ID" value="Ma10_g03080"/>
</dbReference>
<feature type="domain" description="Sugar phosphate transporter" evidence="3">
    <location>
        <begin position="5"/>
        <end position="61"/>
    </location>
</feature>
<evidence type="ECO:0000256" key="1">
    <source>
        <dbReference type="ARBA" id="ARBA00004141"/>
    </source>
</evidence>
<feature type="signal peptide" evidence="2">
    <location>
        <begin position="1"/>
        <end position="16"/>
    </location>
</feature>
<dbReference type="AlphaFoldDB" id="A0A804KS07"/>
<evidence type="ECO:0000256" key="2">
    <source>
        <dbReference type="SAM" id="SignalP"/>
    </source>
</evidence>
<name>A0A804KS07_MUSAM</name>
<dbReference type="OMA" id="NTDMEFW"/>
<feature type="chain" id="PRO_5032971642" description="Sugar phosphate transporter domain-containing protein" evidence="2">
    <location>
        <begin position="17"/>
        <end position="63"/>
    </location>
</feature>
<evidence type="ECO:0000259" key="3">
    <source>
        <dbReference type="Pfam" id="PF03151"/>
    </source>
</evidence>
<dbReference type="Pfam" id="PF03151">
    <property type="entry name" value="TPT"/>
    <property type="match status" value="1"/>
</dbReference>
<dbReference type="InParanoid" id="A0A804KS07"/>
<dbReference type="InterPro" id="IPR037185">
    <property type="entry name" value="EmrE-like"/>
</dbReference>
<evidence type="ECO:0000313" key="4">
    <source>
        <dbReference type="EnsemblPlants" id="Ma10_p03080.1"/>
    </source>
</evidence>
<keyword evidence="2" id="KW-0732">Signal</keyword>
<sequence length="63" mass="6636">MILPALIKALASVAVAHTIGQVAVTVSMSKVTVSFTHIIKSGELAFNVLVSRFVLGERFPVLG</sequence>
<keyword evidence="5" id="KW-1185">Reference proteome</keyword>
<evidence type="ECO:0000313" key="5">
    <source>
        <dbReference type="Proteomes" id="UP000012960"/>
    </source>
</evidence>
<organism evidence="4 5">
    <name type="scientific">Musa acuminata subsp. malaccensis</name>
    <name type="common">Wild banana</name>
    <name type="synonym">Musa malaccensis</name>
    <dbReference type="NCBI Taxonomy" id="214687"/>
    <lineage>
        <taxon>Eukaryota</taxon>
        <taxon>Viridiplantae</taxon>
        <taxon>Streptophyta</taxon>
        <taxon>Embryophyta</taxon>
        <taxon>Tracheophyta</taxon>
        <taxon>Spermatophyta</taxon>
        <taxon>Magnoliopsida</taxon>
        <taxon>Liliopsida</taxon>
        <taxon>Zingiberales</taxon>
        <taxon>Musaceae</taxon>
        <taxon>Musa</taxon>
    </lineage>
</organism>